<keyword evidence="3" id="KW-1185">Reference proteome</keyword>
<reference evidence="2" key="1">
    <citation type="journal article" date="2022" name="bioRxiv">
        <title>Sequencing and chromosome-scale assembly of the giantPleurodeles waltlgenome.</title>
        <authorList>
            <person name="Brown T."/>
            <person name="Elewa A."/>
            <person name="Iarovenko S."/>
            <person name="Subramanian E."/>
            <person name="Araus A.J."/>
            <person name="Petzold A."/>
            <person name="Susuki M."/>
            <person name="Suzuki K.-i.T."/>
            <person name="Hayashi T."/>
            <person name="Toyoda A."/>
            <person name="Oliveira C."/>
            <person name="Osipova E."/>
            <person name="Leigh N.D."/>
            <person name="Simon A."/>
            <person name="Yun M.H."/>
        </authorList>
    </citation>
    <scope>NUCLEOTIDE SEQUENCE</scope>
    <source>
        <strain evidence="2">20211129_DDA</strain>
        <tissue evidence="2">Liver</tissue>
    </source>
</reference>
<evidence type="ECO:0000313" key="3">
    <source>
        <dbReference type="Proteomes" id="UP001066276"/>
    </source>
</evidence>
<protein>
    <submittedName>
        <fullName evidence="2">Uncharacterized protein</fullName>
    </submittedName>
</protein>
<dbReference type="Proteomes" id="UP001066276">
    <property type="component" value="Chromosome 5"/>
</dbReference>
<dbReference type="AlphaFoldDB" id="A0AAV7RB89"/>
<feature type="region of interest" description="Disordered" evidence="1">
    <location>
        <begin position="66"/>
        <end position="99"/>
    </location>
</feature>
<sequence>MADVPQGRPRVQKETQRVNNRQRGSQRPHLARRSQSVEGGSGWIVICEDGTMITTAEKVQVAVEAPVNASTEESELSALPSEQENVDPDTGTGTGTLAD</sequence>
<feature type="region of interest" description="Disordered" evidence="1">
    <location>
        <begin position="1"/>
        <end position="42"/>
    </location>
</feature>
<accession>A0AAV7RB89</accession>
<gene>
    <name evidence="2" type="ORF">NDU88_002750</name>
</gene>
<evidence type="ECO:0000256" key="1">
    <source>
        <dbReference type="SAM" id="MobiDB-lite"/>
    </source>
</evidence>
<dbReference type="EMBL" id="JANPWB010000009">
    <property type="protein sequence ID" value="KAJ1149952.1"/>
    <property type="molecule type" value="Genomic_DNA"/>
</dbReference>
<name>A0AAV7RB89_PLEWA</name>
<organism evidence="2 3">
    <name type="scientific">Pleurodeles waltl</name>
    <name type="common">Iberian ribbed newt</name>
    <dbReference type="NCBI Taxonomy" id="8319"/>
    <lineage>
        <taxon>Eukaryota</taxon>
        <taxon>Metazoa</taxon>
        <taxon>Chordata</taxon>
        <taxon>Craniata</taxon>
        <taxon>Vertebrata</taxon>
        <taxon>Euteleostomi</taxon>
        <taxon>Amphibia</taxon>
        <taxon>Batrachia</taxon>
        <taxon>Caudata</taxon>
        <taxon>Salamandroidea</taxon>
        <taxon>Salamandridae</taxon>
        <taxon>Pleurodelinae</taxon>
        <taxon>Pleurodeles</taxon>
    </lineage>
</organism>
<evidence type="ECO:0000313" key="2">
    <source>
        <dbReference type="EMBL" id="KAJ1149952.1"/>
    </source>
</evidence>
<comment type="caution">
    <text evidence="2">The sequence shown here is derived from an EMBL/GenBank/DDBJ whole genome shotgun (WGS) entry which is preliminary data.</text>
</comment>
<proteinExistence type="predicted"/>